<organism evidence="6">
    <name type="scientific">Hydrogenobacter sp</name>
    <dbReference type="NCBI Taxonomy" id="2152829"/>
    <lineage>
        <taxon>Bacteria</taxon>
        <taxon>Pseudomonadati</taxon>
        <taxon>Aquificota</taxon>
        <taxon>Aquificia</taxon>
        <taxon>Aquificales</taxon>
        <taxon>Aquificaceae</taxon>
        <taxon>Hydrogenobacter</taxon>
    </lineage>
</organism>
<dbReference type="Pfam" id="PF00364">
    <property type="entry name" value="Biotin_lipoyl"/>
    <property type="match status" value="1"/>
</dbReference>
<dbReference type="PRINTS" id="PR01071">
    <property type="entry name" value="ACOABIOTINCC"/>
</dbReference>
<comment type="caution">
    <text evidence="6">The sequence shown here is derived from an EMBL/GenBank/DDBJ whole genome shotgun (WGS) entry which is preliminary data.</text>
</comment>
<dbReference type="NCBIfam" id="TIGR00531">
    <property type="entry name" value="BCCP"/>
    <property type="match status" value="1"/>
</dbReference>
<evidence type="ECO:0000256" key="3">
    <source>
        <dbReference type="ARBA" id="ARBA00023267"/>
    </source>
</evidence>
<dbReference type="PANTHER" id="PTHR45266:SF3">
    <property type="entry name" value="OXALOACETATE DECARBOXYLASE ALPHA CHAIN"/>
    <property type="match status" value="1"/>
</dbReference>
<dbReference type="EMBL" id="DSFP01000080">
    <property type="protein sequence ID" value="HEW46876.1"/>
    <property type="molecule type" value="Genomic_DNA"/>
</dbReference>
<dbReference type="SUPFAM" id="SSF51230">
    <property type="entry name" value="Single hybrid motif"/>
    <property type="match status" value="1"/>
</dbReference>
<reference evidence="6" key="1">
    <citation type="journal article" date="2020" name="mSystems">
        <title>Genome- and Community-Level Interaction Insights into Carbon Utilization and Element Cycling Functions of Hydrothermarchaeota in Hydrothermal Sediment.</title>
        <authorList>
            <person name="Zhou Z."/>
            <person name="Liu Y."/>
            <person name="Xu W."/>
            <person name="Pan J."/>
            <person name="Luo Z.H."/>
            <person name="Li M."/>
        </authorList>
    </citation>
    <scope>NUCLEOTIDE SEQUENCE [LARGE SCALE GENOMIC DNA]</scope>
    <source>
        <strain evidence="6">SpSt-132</strain>
    </source>
</reference>
<dbReference type="UniPathway" id="UPA00094"/>
<dbReference type="InterPro" id="IPR011053">
    <property type="entry name" value="Single_hybrid_motif"/>
</dbReference>
<comment type="pathway">
    <text evidence="4">Lipid metabolism; fatty acid biosynthesis.</text>
</comment>
<comment type="function">
    <text evidence="1 4">This protein is a component of the acetyl coenzyme A carboxylase complex; first, biotin carboxylase catalyzes the carboxylation of the carrier protein and then the transcarboxylase transfers the carboxyl group to form malonyl-CoA.</text>
</comment>
<name>A0A7C2VIU3_9AQUI</name>
<dbReference type="AlphaFoldDB" id="A0A7C2VIU3"/>
<dbReference type="InterPro" id="IPR001249">
    <property type="entry name" value="AcCoA_biotinCC"/>
</dbReference>
<keyword evidence="4" id="KW-0444">Lipid biosynthesis</keyword>
<dbReference type="PANTHER" id="PTHR45266">
    <property type="entry name" value="OXALOACETATE DECARBOXYLASE ALPHA CHAIN"/>
    <property type="match status" value="1"/>
</dbReference>
<gene>
    <name evidence="6" type="primary">accB</name>
    <name evidence="6" type="ORF">ENO47_09515</name>
</gene>
<keyword evidence="4" id="KW-0443">Lipid metabolism</keyword>
<evidence type="ECO:0000259" key="5">
    <source>
        <dbReference type="PROSITE" id="PS50968"/>
    </source>
</evidence>
<sequence length="145" mass="16239">MDKEFIKEVINLIKGSDIKQISIEAEGFKIFIETHQKEISQRIETPVQVRHQEIMPPSEDIPKENLHVIKSPLVGTFYRSPSPGAPPFVEVGDMVSPGQVLCIIEALKVMNEIESDVRGKVVKILAENGETVEYGQPLFLIDTNV</sequence>
<dbReference type="InterPro" id="IPR000089">
    <property type="entry name" value="Biotin_lipoyl"/>
</dbReference>
<dbReference type="PROSITE" id="PS50968">
    <property type="entry name" value="BIOTINYL_LIPOYL"/>
    <property type="match status" value="1"/>
</dbReference>
<dbReference type="Gene3D" id="2.40.50.100">
    <property type="match status" value="1"/>
</dbReference>
<evidence type="ECO:0000256" key="2">
    <source>
        <dbReference type="ARBA" id="ARBA00017562"/>
    </source>
</evidence>
<evidence type="ECO:0000256" key="1">
    <source>
        <dbReference type="ARBA" id="ARBA00003761"/>
    </source>
</evidence>
<feature type="domain" description="Lipoyl-binding" evidence="5">
    <location>
        <begin position="66"/>
        <end position="142"/>
    </location>
</feature>
<evidence type="ECO:0000256" key="4">
    <source>
        <dbReference type="RuleBase" id="RU364072"/>
    </source>
</evidence>
<accession>A0A7C2VIU3</accession>
<keyword evidence="3 4" id="KW-0092">Biotin</keyword>
<dbReference type="NCBIfam" id="NF005457">
    <property type="entry name" value="PRK07051.1"/>
    <property type="match status" value="1"/>
</dbReference>
<dbReference type="GO" id="GO:0003989">
    <property type="term" value="F:acetyl-CoA carboxylase activity"/>
    <property type="evidence" value="ECO:0007669"/>
    <property type="project" value="InterPro"/>
</dbReference>
<evidence type="ECO:0000313" key="6">
    <source>
        <dbReference type="EMBL" id="HEW46876.1"/>
    </source>
</evidence>
<dbReference type="GO" id="GO:0009317">
    <property type="term" value="C:acetyl-CoA carboxylase complex"/>
    <property type="evidence" value="ECO:0007669"/>
    <property type="project" value="InterPro"/>
</dbReference>
<keyword evidence="4" id="KW-0275">Fatty acid biosynthesis</keyword>
<dbReference type="CDD" id="cd06850">
    <property type="entry name" value="biotinyl_domain"/>
    <property type="match status" value="1"/>
</dbReference>
<protein>
    <recommendedName>
        <fullName evidence="2 4">Biotin carboxyl carrier protein of acetyl-CoA carboxylase</fullName>
    </recommendedName>
</protein>
<proteinExistence type="predicted"/>
<dbReference type="GO" id="GO:0006633">
    <property type="term" value="P:fatty acid biosynthetic process"/>
    <property type="evidence" value="ECO:0007669"/>
    <property type="project" value="UniProtKB-UniPathway"/>
</dbReference>
<dbReference type="InterPro" id="IPR050709">
    <property type="entry name" value="Biotin_Carboxyl_Carrier/Decarb"/>
</dbReference>
<keyword evidence="4" id="KW-0276">Fatty acid metabolism</keyword>